<name>A0ABV0SSL4_9TELE</name>
<feature type="region of interest" description="Disordered" evidence="1">
    <location>
        <begin position="129"/>
        <end position="151"/>
    </location>
</feature>
<evidence type="ECO:0000313" key="3">
    <source>
        <dbReference type="Proteomes" id="UP001482620"/>
    </source>
</evidence>
<evidence type="ECO:0000256" key="1">
    <source>
        <dbReference type="SAM" id="MobiDB-lite"/>
    </source>
</evidence>
<accession>A0ABV0SSL4</accession>
<gene>
    <name evidence="2" type="ORF">ILYODFUR_033236</name>
</gene>
<dbReference type="PANTHER" id="PTHR10654">
    <property type="entry name" value="CAS SCAFFOLDING PROTEIN"/>
    <property type="match status" value="1"/>
</dbReference>
<feature type="compositionally biased region" description="Basic and acidic residues" evidence="1">
    <location>
        <begin position="136"/>
        <end position="150"/>
    </location>
</feature>
<feature type="non-terminal residue" evidence="2">
    <location>
        <position position="1"/>
    </location>
</feature>
<reference evidence="2 3" key="1">
    <citation type="submission" date="2021-06" db="EMBL/GenBank/DDBJ databases">
        <authorList>
            <person name="Palmer J.M."/>
        </authorList>
    </citation>
    <scope>NUCLEOTIDE SEQUENCE [LARGE SCALE GENOMIC DNA]</scope>
    <source>
        <strain evidence="3">if_2019</strain>
        <tissue evidence="2">Muscle</tissue>
    </source>
</reference>
<comment type="caution">
    <text evidence="2">The sequence shown here is derived from an EMBL/GenBank/DDBJ whole genome shotgun (WGS) entry which is preliminary data.</text>
</comment>
<protein>
    <submittedName>
        <fullName evidence="2">Uncharacterized protein</fullName>
    </submittedName>
</protein>
<dbReference type="InterPro" id="IPR037362">
    <property type="entry name" value="CAS_fam"/>
</dbReference>
<sequence length="171" mass="19355">VYDTPPMVVKGPSSGQDIYDTLAITEKNLQQTVYDFPPSVSKDVPDQLIREETYDVPPHFAKLRHQVPIAHGQYQHNVSDDDEPPIPEDVYDVPPPILTEKHHQGERGAVRQATQEIYDIPAALRGGGLPSQDVYDFPREQEDRGGERGDQYVYDVPPQVVLLHNFVCNKR</sequence>
<evidence type="ECO:0000313" key="2">
    <source>
        <dbReference type="EMBL" id="MEQ2223091.1"/>
    </source>
</evidence>
<dbReference type="EMBL" id="JAHRIQ010005602">
    <property type="protein sequence ID" value="MEQ2223091.1"/>
    <property type="molecule type" value="Genomic_DNA"/>
</dbReference>
<keyword evidence="3" id="KW-1185">Reference proteome</keyword>
<organism evidence="2 3">
    <name type="scientific">Ilyodon furcidens</name>
    <name type="common">goldbreast splitfin</name>
    <dbReference type="NCBI Taxonomy" id="33524"/>
    <lineage>
        <taxon>Eukaryota</taxon>
        <taxon>Metazoa</taxon>
        <taxon>Chordata</taxon>
        <taxon>Craniata</taxon>
        <taxon>Vertebrata</taxon>
        <taxon>Euteleostomi</taxon>
        <taxon>Actinopterygii</taxon>
        <taxon>Neopterygii</taxon>
        <taxon>Teleostei</taxon>
        <taxon>Neoteleostei</taxon>
        <taxon>Acanthomorphata</taxon>
        <taxon>Ovalentaria</taxon>
        <taxon>Atherinomorphae</taxon>
        <taxon>Cyprinodontiformes</taxon>
        <taxon>Goodeidae</taxon>
        <taxon>Ilyodon</taxon>
    </lineage>
</organism>
<proteinExistence type="predicted"/>
<dbReference type="Proteomes" id="UP001482620">
    <property type="component" value="Unassembled WGS sequence"/>
</dbReference>
<dbReference type="PANTHER" id="PTHR10654:SF15">
    <property type="entry name" value="BREAST CANCER ANTI-ESTROGEN RESISTANCE PROTEIN 1"/>
    <property type="match status" value="1"/>
</dbReference>